<accession>A0AAV7L3I0</accession>
<evidence type="ECO:0000256" key="1">
    <source>
        <dbReference type="SAM" id="MobiDB-lite"/>
    </source>
</evidence>
<dbReference type="Proteomes" id="UP001066276">
    <property type="component" value="Chromosome 12"/>
</dbReference>
<dbReference type="AlphaFoldDB" id="A0AAV7L3I0"/>
<dbReference type="EMBL" id="JANPWB010000016">
    <property type="protein sequence ID" value="KAJ1084844.1"/>
    <property type="molecule type" value="Genomic_DNA"/>
</dbReference>
<protein>
    <submittedName>
        <fullName evidence="2">Uncharacterized protein</fullName>
    </submittedName>
</protein>
<name>A0AAV7L3I0_PLEWA</name>
<evidence type="ECO:0000313" key="2">
    <source>
        <dbReference type="EMBL" id="KAJ1084844.1"/>
    </source>
</evidence>
<gene>
    <name evidence="2" type="ORF">NDU88_004990</name>
</gene>
<feature type="region of interest" description="Disordered" evidence="1">
    <location>
        <begin position="1"/>
        <end position="22"/>
    </location>
</feature>
<comment type="caution">
    <text evidence="2">The sequence shown here is derived from an EMBL/GenBank/DDBJ whole genome shotgun (WGS) entry which is preliminary data.</text>
</comment>
<evidence type="ECO:0000313" key="3">
    <source>
        <dbReference type="Proteomes" id="UP001066276"/>
    </source>
</evidence>
<keyword evidence="3" id="KW-1185">Reference proteome</keyword>
<reference evidence="2" key="1">
    <citation type="journal article" date="2022" name="bioRxiv">
        <title>Sequencing and chromosome-scale assembly of the giantPleurodeles waltlgenome.</title>
        <authorList>
            <person name="Brown T."/>
            <person name="Elewa A."/>
            <person name="Iarovenko S."/>
            <person name="Subramanian E."/>
            <person name="Araus A.J."/>
            <person name="Petzold A."/>
            <person name="Susuki M."/>
            <person name="Suzuki K.-i.T."/>
            <person name="Hayashi T."/>
            <person name="Toyoda A."/>
            <person name="Oliveira C."/>
            <person name="Osipova E."/>
            <person name="Leigh N.D."/>
            <person name="Simon A."/>
            <person name="Yun M.H."/>
        </authorList>
    </citation>
    <scope>NUCLEOTIDE SEQUENCE</scope>
    <source>
        <strain evidence="2">20211129_DDA</strain>
        <tissue evidence="2">Liver</tissue>
    </source>
</reference>
<proteinExistence type="predicted"/>
<organism evidence="2 3">
    <name type="scientific">Pleurodeles waltl</name>
    <name type="common">Iberian ribbed newt</name>
    <dbReference type="NCBI Taxonomy" id="8319"/>
    <lineage>
        <taxon>Eukaryota</taxon>
        <taxon>Metazoa</taxon>
        <taxon>Chordata</taxon>
        <taxon>Craniata</taxon>
        <taxon>Vertebrata</taxon>
        <taxon>Euteleostomi</taxon>
        <taxon>Amphibia</taxon>
        <taxon>Batrachia</taxon>
        <taxon>Caudata</taxon>
        <taxon>Salamandroidea</taxon>
        <taxon>Salamandridae</taxon>
        <taxon>Pleurodelinae</taxon>
        <taxon>Pleurodeles</taxon>
    </lineage>
</organism>
<sequence>MDGDLAMAIEGTTPRDEVKEEPEEFVIPEVPGNLCPPVTVQGSPEAWQGVEENEAALIHRTRRAPGEEQRGWSVALSPPPRTLAAAACRTALRRDLETRQRNMPKQAPGQRLLEVEENAGKLSLFQEYQKIFKRNLTADYEPLQKENCEDVIRKCKLKRSNFEKDIANGICCETEVTHALLSIREPTQEKDHLYVVIVVRPSVRHHTIRIIEEYIQERNHIRVQIVGRTSLN</sequence>